<sequence length="87" mass="9405">LAYDSESGGGFIRGKDLRQKLGWKMLPSTSFGVEVVEGEAVLRGSGFGHGVGLSQWSALEMALKGKKYTEILSHFYPGAEITRNEGI</sequence>
<reference evidence="1" key="1">
    <citation type="journal article" date="2015" name="Nature">
        <title>Complex archaea that bridge the gap between prokaryotes and eukaryotes.</title>
        <authorList>
            <person name="Spang A."/>
            <person name="Saw J.H."/>
            <person name="Jorgensen S.L."/>
            <person name="Zaremba-Niedzwiedzka K."/>
            <person name="Martijn J."/>
            <person name="Lind A.E."/>
            <person name="van Eijk R."/>
            <person name="Schleper C."/>
            <person name="Guy L."/>
            <person name="Ettema T.J."/>
        </authorList>
    </citation>
    <scope>NUCLEOTIDE SEQUENCE</scope>
</reference>
<name>A0A0F8ZE13_9ZZZZ</name>
<dbReference type="AlphaFoldDB" id="A0A0F8ZE13"/>
<comment type="caution">
    <text evidence="1">The sequence shown here is derived from an EMBL/GenBank/DDBJ whole genome shotgun (WGS) entry which is preliminary data.</text>
</comment>
<proteinExistence type="predicted"/>
<evidence type="ECO:0008006" key="2">
    <source>
        <dbReference type="Google" id="ProtNLM"/>
    </source>
</evidence>
<dbReference type="EMBL" id="LAZR01048417">
    <property type="protein sequence ID" value="KKK91978.1"/>
    <property type="molecule type" value="Genomic_DNA"/>
</dbReference>
<evidence type="ECO:0000313" key="1">
    <source>
        <dbReference type="EMBL" id="KKK91978.1"/>
    </source>
</evidence>
<accession>A0A0F8ZE13</accession>
<organism evidence="1">
    <name type="scientific">marine sediment metagenome</name>
    <dbReference type="NCBI Taxonomy" id="412755"/>
    <lineage>
        <taxon>unclassified sequences</taxon>
        <taxon>metagenomes</taxon>
        <taxon>ecological metagenomes</taxon>
    </lineage>
</organism>
<feature type="non-terminal residue" evidence="1">
    <location>
        <position position="1"/>
    </location>
</feature>
<gene>
    <name evidence="1" type="ORF">LCGC14_2707520</name>
</gene>
<protein>
    <recommendedName>
        <fullName evidence="2">Sporulation stage II protein D amidase enhancer LytB N-terminal domain-containing protein</fullName>
    </recommendedName>
</protein>